<dbReference type="GO" id="GO:0005524">
    <property type="term" value="F:ATP binding"/>
    <property type="evidence" value="ECO:0007669"/>
    <property type="project" value="UniProtKB-KW"/>
</dbReference>
<dbReference type="NCBIfam" id="TIGR01970">
    <property type="entry name" value="DEAH_box_HrpB"/>
    <property type="match status" value="1"/>
</dbReference>
<evidence type="ECO:0000313" key="8">
    <source>
        <dbReference type="EMBL" id="KXI29501.1"/>
    </source>
</evidence>
<dbReference type="PROSITE" id="PS51192">
    <property type="entry name" value="HELICASE_ATP_BIND_1"/>
    <property type="match status" value="1"/>
</dbReference>
<dbReference type="Gene3D" id="3.40.50.300">
    <property type="entry name" value="P-loop containing nucleotide triphosphate hydrolases"/>
    <property type="match status" value="2"/>
</dbReference>
<dbReference type="Pfam" id="PF00271">
    <property type="entry name" value="Helicase_C"/>
    <property type="match status" value="1"/>
</dbReference>
<dbReference type="SMART" id="SM00490">
    <property type="entry name" value="HELICc"/>
    <property type="match status" value="1"/>
</dbReference>
<dbReference type="CDD" id="cd18791">
    <property type="entry name" value="SF2_C_RHA"/>
    <property type="match status" value="1"/>
</dbReference>
<reference evidence="9" key="1">
    <citation type="submission" date="2016-02" db="EMBL/GenBank/DDBJ databases">
        <authorList>
            <person name="Schultz-Johansen M."/>
            <person name="Glaring M.A."/>
            <person name="Bech P.K."/>
            <person name="Stougaard P."/>
        </authorList>
    </citation>
    <scope>NUCLEOTIDE SEQUENCE [LARGE SCALE GENOMIC DNA]</scope>
    <source>
        <strain evidence="9">S66</strain>
    </source>
</reference>
<dbReference type="EMBL" id="LSNE01000005">
    <property type="protein sequence ID" value="KXI29501.1"/>
    <property type="molecule type" value="Genomic_DNA"/>
</dbReference>
<feature type="domain" description="Helicase ATP-binding" evidence="6">
    <location>
        <begin position="11"/>
        <end position="175"/>
    </location>
</feature>
<dbReference type="InterPro" id="IPR056329">
    <property type="entry name" value="CON_HrpB"/>
</dbReference>
<keyword evidence="3 8" id="KW-0347">Helicase</keyword>
<dbReference type="InterPro" id="IPR007502">
    <property type="entry name" value="Helicase-assoc_dom"/>
</dbReference>
<dbReference type="Proteomes" id="UP000070299">
    <property type="component" value="Unassembled WGS sequence"/>
</dbReference>
<dbReference type="PANTHER" id="PTHR43519:SF1">
    <property type="entry name" value="ATP-DEPENDENT RNA HELICASE HRPB"/>
    <property type="match status" value="1"/>
</dbReference>
<proteinExistence type="predicted"/>
<dbReference type="AlphaFoldDB" id="A0A136A2P3"/>
<evidence type="ECO:0000313" key="9">
    <source>
        <dbReference type="Proteomes" id="UP000070299"/>
    </source>
</evidence>
<comment type="caution">
    <text evidence="8">The sequence shown here is derived from an EMBL/GenBank/DDBJ whole genome shotgun (WGS) entry which is preliminary data.</text>
</comment>
<feature type="region of interest" description="Disordered" evidence="5">
    <location>
        <begin position="796"/>
        <end position="820"/>
    </location>
</feature>
<sequence>MLPIEQILPQLQQQLVSGDAIVVAPPGAGKSTHLPLSLLKSALFQQQKIIMLQPRRIAVRNIARYLAEQLGEAVGQTVGYRIRGESKVSANTRLEIVTEGILTRMLQQQPELPGIGLIIFDEFHERSIHADFSLALCIEVQQGLRDDLRLLVMSATIDTQSLSQLLPQAQILESKGRSFPVELVYRPDTSRQPLADKISRLILEVLPLHQQDMLVFLPGAGDIKKVADKLNSALGSKLAIHSLYGELPKEQQQAALLPDNSGKRKIVLATNIAETSLTIEGIEVVVDSGIEKTALFQLNRGITHLQSQAISQASATQRAGRAGRLGPGTCYRLWSSEQQQRMSAQATPEILQSDMAGLVLETAIWGTQVSDLALIDKPTSAQLRQAEQYLHGLGMLDEALKLTALGRQVHALGCHPSIANMLLQSAKLSKHHLSMACAIAGLMESKDPLNYQAGAMLSARLTYLQHHRQHSIWQQIKQWYNKLNSDYCEWPLEDVAIVLAYGFGQWIAKTRQNSRYLLANGSGAVLADSDPLTGQEWLVVAAMMTTDKQQDDAQIRYAEALSLQQIKQHFASSLRREDMVQWDNNQQRISASRQTKLGSIVLQKEAMDKPSAIQISAIWQQVILQKGMAALPFNDACISLQHRCRLARQLLTQDEWPDLSETALLKNLATWLLPYTETMMTWSELAKLDFYTLLKNLFDWQQWNKLETLLPTQLTVASGRAHKLEYGEHGSVTLAVRMQELYGTQVHPAVAHGKILVTIELLSPASRPLQTTQDLPGFWQGSYKQVQKEMKGRYPRHFWPDEPAKSPATTTTKKNMTLPQ</sequence>
<evidence type="ECO:0000256" key="5">
    <source>
        <dbReference type="SAM" id="MobiDB-lite"/>
    </source>
</evidence>
<gene>
    <name evidence="8" type="ORF">AX660_14235</name>
</gene>
<dbReference type="OrthoDB" id="9805617at2"/>
<evidence type="ECO:0000259" key="7">
    <source>
        <dbReference type="PROSITE" id="PS51194"/>
    </source>
</evidence>
<dbReference type="InterPro" id="IPR013689">
    <property type="entry name" value="RNA_helicase_ATP-dep_HrpB_C"/>
</dbReference>
<dbReference type="Gene3D" id="1.20.120.1080">
    <property type="match status" value="1"/>
</dbReference>
<dbReference type="SMART" id="SM00847">
    <property type="entry name" value="HA2"/>
    <property type="match status" value="1"/>
</dbReference>
<dbReference type="CDD" id="cd17990">
    <property type="entry name" value="DEXHc_HrpB"/>
    <property type="match status" value="1"/>
</dbReference>
<keyword evidence="2" id="KW-0378">Hydrolase</keyword>
<dbReference type="Pfam" id="PF00270">
    <property type="entry name" value="DEAD"/>
    <property type="match status" value="1"/>
</dbReference>
<dbReference type="SUPFAM" id="SSF52540">
    <property type="entry name" value="P-loop containing nucleoside triphosphate hydrolases"/>
    <property type="match status" value="1"/>
</dbReference>
<keyword evidence="1" id="KW-0547">Nucleotide-binding</keyword>
<evidence type="ECO:0000259" key="6">
    <source>
        <dbReference type="PROSITE" id="PS51192"/>
    </source>
</evidence>
<dbReference type="GO" id="GO:0004386">
    <property type="term" value="F:helicase activity"/>
    <property type="evidence" value="ECO:0007669"/>
    <property type="project" value="UniProtKB-KW"/>
</dbReference>
<dbReference type="InterPro" id="IPR010225">
    <property type="entry name" value="HrpB"/>
</dbReference>
<dbReference type="FunFam" id="3.40.50.300:FF:002125">
    <property type="entry name" value="ATP-dependent helicase HrpB"/>
    <property type="match status" value="1"/>
</dbReference>
<dbReference type="STRING" id="1799789.AX660_14235"/>
<feature type="domain" description="Helicase C-terminal" evidence="7">
    <location>
        <begin position="197"/>
        <end position="366"/>
    </location>
</feature>
<dbReference type="InterPro" id="IPR014001">
    <property type="entry name" value="Helicase_ATP-bd"/>
</dbReference>
<dbReference type="InterPro" id="IPR027417">
    <property type="entry name" value="P-loop_NTPase"/>
</dbReference>
<keyword evidence="4" id="KW-0067">ATP-binding</keyword>
<protein>
    <submittedName>
        <fullName evidence="8">ATP-dependent helicase</fullName>
    </submittedName>
</protein>
<dbReference type="InterPro" id="IPR049614">
    <property type="entry name" value="HrpB_DEXH"/>
</dbReference>
<dbReference type="Pfam" id="PF08482">
    <property type="entry name" value="HrpB_C"/>
    <property type="match status" value="1"/>
</dbReference>
<dbReference type="GO" id="GO:0003676">
    <property type="term" value="F:nucleic acid binding"/>
    <property type="evidence" value="ECO:0007669"/>
    <property type="project" value="InterPro"/>
</dbReference>
<dbReference type="SMART" id="SM00487">
    <property type="entry name" value="DEXDc"/>
    <property type="match status" value="1"/>
</dbReference>
<dbReference type="Pfam" id="PF24473">
    <property type="entry name" value="CON_HrpB"/>
    <property type="match status" value="1"/>
</dbReference>
<dbReference type="PIRSF" id="PIRSF005496">
    <property type="entry name" value="ATP_hel_hrpB"/>
    <property type="match status" value="1"/>
</dbReference>
<dbReference type="InterPro" id="IPR011545">
    <property type="entry name" value="DEAD/DEAH_box_helicase_dom"/>
</dbReference>
<accession>A0A136A2P3</accession>
<evidence type="ECO:0000256" key="4">
    <source>
        <dbReference type="ARBA" id="ARBA00022840"/>
    </source>
</evidence>
<evidence type="ECO:0000256" key="1">
    <source>
        <dbReference type="ARBA" id="ARBA00022741"/>
    </source>
</evidence>
<evidence type="ECO:0000256" key="3">
    <source>
        <dbReference type="ARBA" id="ARBA00022806"/>
    </source>
</evidence>
<name>A0A136A2P3_9ALTE</name>
<keyword evidence="9" id="KW-1185">Reference proteome</keyword>
<dbReference type="PANTHER" id="PTHR43519">
    <property type="entry name" value="ATP-DEPENDENT RNA HELICASE HRPB"/>
    <property type="match status" value="1"/>
</dbReference>
<evidence type="ECO:0000256" key="2">
    <source>
        <dbReference type="ARBA" id="ARBA00022801"/>
    </source>
</evidence>
<organism evidence="8 9">
    <name type="scientific">Paraglaciecola hydrolytica</name>
    <dbReference type="NCBI Taxonomy" id="1799789"/>
    <lineage>
        <taxon>Bacteria</taxon>
        <taxon>Pseudomonadati</taxon>
        <taxon>Pseudomonadota</taxon>
        <taxon>Gammaproteobacteria</taxon>
        <taxon>Alteromonadales</taxon>
        <taxon>Alteromonadaceae</taxon>
        <taxon>Paraglaciecola</taxon>
    </lineage>
</organism>
<dbReference type="InterPro" id="IPR001650">
    <property type="entry name" value="Helicase_C-like"/>
</dbReference>
<dbReference type="GO" id="GO:0016787">
    <property type="term" value="F:hydrolase activity"/>
    <property type="evidence" value="ECO:0007669"/>
    <property type="project" value="UniProtKB-KW"/>
</dbReference>
<dbReference type="PROSITE" id="PS51194">
    <property type="entry name" value="HELICASE_CTER"/>
    <property type="match status" value="1"/>
</dbReference>